<proteinExistence type="predicted"/>
<dbReference type="Pfam" id="PF18545">
    <property type="entry name" value="HalOD1"/>
    <property type="match status" value="1"/>
</dbReference>
<dbReference type="AlphaFoldDB" id="L0JUC4"/>
<dbReference type="InterPro" id="IPR040624">
    <property type="entry name" value="HalOD1"/>
</dbReference>
<dbReference type="HOGENOM" id="CLU_159738_4_3_2"/>
<evidence type="ECO:0000313" key="2">
    <source>
        <dbReference type="EMBL" id="AGB36627.1"/>
    </source>
</evidence>
<evidence type="ECO:0000313" key="3">
    <source>
        <dbReference type="Proteomes" id="UP000010878"/>
    </source>
</evidence>
<gene>
    <name evidence="2" type="ORF">Natoc_0770</name>
</gene>
<keyword evidence="3" id="KW-1185">Reference proteome</keyword>
<sequence>MTTGLVEHNQSTPVIAVIEAVAGATDSDPLNLPPLYESVDPDALNTLFNGSETGTQVAFEYAGLEVVVQGEEVEVEPLQGEL</sequence>
<dbReference type="eggNOG" id="arCOG09008">
    <property type="taxonomic scope" value="Archaea"/>
</dbReference>
<dbReference type="Proteomes" id="UP000010878">
    <property type="component" value="Chromosome"/>
</dbReference>
<evidence type="ECO:0000259" key="1">
    <source>
        <dbReference type="Pfam" id="PF18545"/>
    </source>
</evidence>
<dbReference type="OrthoDB" id="271604at2157"/>
<organism evidence="2 3">
    <name type="scientific">Natronococcus occultus SP4</name>
    <dbReference type="NCBI Taxonomy" id="694430"/>
    <lineage>
        <taxon>Archaea</taxon>
        <taxon>Methanobacteriati</taxon>
        <taxon>Methanobacteriota</taxon>
        <taxon>Stenosarchaea group</taxon>
        <taxon>Halobacteria</taxon>
        <taxon>Halobacteriales</taxon>
        <taxon>Natrialbaceae</taxon>
        <taxon>Natronococcus</taxon>
    </lineage>
</organism>
<dbReference type="EMBL" id="CP003929">
    <property type="protein sequence ID" value="AGB36627.1"/>
    <property type="molecule type" value="Genomic_DNA"/>
</dbReference>
<dbReference type="RefSeq" id="WP_015320081.1">
    <property type="nucleotide sequence ID" value="NC_019974.1"/>
</dbReference>
<reference evidence="2 3" key="1">
    <citation type="submission" date="2012-11" db="EMBL/GenBank/DDBJ databases">
        <title>FINISHED of Natronococcus occultus SP4, DSM 3396.</title>
        <authorList>
            <consortium name="DOE Joint Genome Institute"/>
            <person name="Eisen J."/>
            <person name="Huntemann M."/>
            <person name="Wei C.-L."/>
            <person name="Han J."/>
            <person name="Detter J.C."/>
            <person name="Han C."/>
            <person name="Tapia R."/>
            <person name="Chen A."/>
            <person name="Kyrpides N."/>
            <person name="Mavromatis K."/>
            <person name="Markowitz V."/>
            <person name="Szeto E."/>
            <person name="Ivanova N."/>
            <person name="Mikhailova N."/>
            <person name="Ovchinnikova G."/>
            <person name="Pagani I."/>
            <person name="Pati A."/>
            <person name="Goodwin L."/>
            <person name="Nordberg H.P."/>
            <person name="Cantor M.N."/>
            <person name="Hua S.X."/>
            <person name="Woyke T."/>
            <person name="Eisen J."/>
            <person name="Klenk H.-P."/>
            <person name="Klenk H.-P."/>
        </authorList>
    </citation>
    <scope>NUCLEOTIDE SEQUENCE [LARGE SCALE GENOMIC DNA]</scope>
    <source>
        <strain evidence="2 3">SP4</strain>
    </source>
</reference>
<feature type="domain" description="Halobacterial output" evidence="1">
    <location>
        <begin position="10"/>
        <end position="77"/>
    </location>
</feature>
<protein>
    <recommendedName>
        <fullName evidence="1">Halobacterial output domain-containing protein</fullName>
    </recommendedName>
</protein>
<dbReference type="KEGG" id="nou:Natoc_0770"/>
<name>L0JUC4_9EURY</name>
<accession>L0JUC4</accession>
<dbReference type="GeneID" id="54763846"/>